<dbReference type="AlphaFoldDB" id="A0A839QVI6"/>
<organism evidence="1 2">
    <name type="scientific">Paeniglutamicibacter cryotolerans</name>
    <dbReference type="NCBI Taxonomy" id="670079"/>
    <lineage>
        <taxon>Bacteria</taxon>
        <taxon>Bacillati</taxon>
        <taxon>Actinomycetota</taxon>
        <taxon>Actinomycetes</taxon>
        <taxon>Micrococcales</taxon>
        <taxon>Micrococcaceae</taxon>
        <taxon>Paeniglutamicibacter</taxon>
    </lineage>
</organism>
<keyword evidence="2" id="KW-1185">Reference proteome</keyword>
<name>A0A839QVI6_9MICC</name>
<accession>A0A839QVI6</accession>
<proteinExistence type="predicted"/>
<sequence length="105" mass="11571">MLEIGFFPGTTLNVAMFVEMQQQYFARNHEADAPVFVDVSGLDGVAGGVAERFSHGVARNRVALLGSGPTDRVLARFLMGKLGQKHHCAYFERYATARDHVLNCN</sequence>
<reference evidence="1 2" key="1">
    <citation type="submission" date="2020-08" db="EMBL/GenBank/DDBJ databases">
        <title>Sequencing the genomes of 1000 actinobacteria strains.</title>
        <authorList>
            <person name="Klenk H.-P."/>
        </authorList>
    </citation>
    <scope>NUCLEOTIDE SEQUENCE [LARGE SCALE GENOMIC DNA]</scope>
    <source>
        <strain evidence="1 2">DSM 22826</strain>
    </source>
</reference>
<protein>
    <submittedName>
        <fullName evidence="1">Uncharacterized protein</fullName>
    </submittedName>
</protein>
<dbReference type="Proteomes" id="UP000523000">
    <property type="component" value="Unassembled WGS sequence"/>
</dbReference>
<evidence type="ECO:0000313" key="1">
    <source>
        <dbReference type="EMBL" id="MBB2997312.1"/>
    </source>
</evidence>
<dbReference type="EMBL" id="JACHVS010000002">
    <property type="protein sequence ID" value="MBB2997312.1"/>
    <property type="molecule type" value="Genomic_DNA"/>
</dbReference>
<dbReference type="RefSeq" id="WP_183512861.1">
    <property type="nucleotide sequence ID" value="NZ_BAABGK010000018.1"/>
</dbReference>
<evidence type="ECO:0000313" key="2">
    <source>
        <dbReference type="Proteomes" id="UP000523000"/>
    </source>
</evidence>
<gene>
    <name evidence="1" type="ORF">E9229_003559</name>
</gene>
<comment type="caution">
    <text evidence="1">The sequence shown here is derived from an EMBL/GenBank/DDBJ whole genome shotgun (WGS) entry which is preliminary data.</text>
</comment>